<evidence type="ECO:0000313" key="2">
    <source>
        <dbReference type="Proteomes" id="UP001500630"/>
    </source>
</evidence>
<evidence type="ECO:0000313" key="1">
    <source>
        <dbReference type="EMBL" id="GAA3527091.1"/>
    </source>
</evidence>
<gene>
    <name evidence="1" type="ORF">GCM10022419_002330</name>
</gene>
<proteinExistence type="predicted"/>
<dbReference type="EMBL" id="BAABDQ010000001">
    <property type="protein sequence ID" value="GAA3527091.1"/>
    <property type="molecule type" value="Genomic_DNA"/>
</dbReference>
<keyword evidence="2" id="KW-1185">Reference proteome</keyword>
<comment type="caution">
    <text evidence="1">The sequence shown here is derived from an EMBL/GenBank/DDBJ whole genome shotgun (WGS) entry which is preliminary data.</text>
</comment>
<name>A0ABP6V356_9ACTN</name>
<organism evidence="1 2">
    <name type="scientific">Nonomuraea rosea</name>
    <dbReference type="NCBI Taxonomy" id="638574"/>
    <lineage>
        <taxon>Bacteria</taxon>
        <taxon>Bacillati</taxon>
        <taxon>Actinomycetota</taxon>
        <taxon>Actinomycetes</taxon>
        <taxon>Streptosporangiales</taxon>
        <taxon>Streptosporangiaceae</taxon>
        <taxon>Nonomuraea</taxon>
    </lineage>
</organism>
<dbReference type="Proteomes" id="UP001500630">
    <property type="component" value="Unassembled WGS sequence"/>
</dbReference>
<reference evidence="2" key="1">
    <citation type="journal article" date="2019" name="Int. J. Syst. Evol. Microbiol.">
        <title>The Global Catalogue of Microorganisms (GCM) 10K type strain sequencing project: providing services to taxonomists for standard genome sequencing and annotation.</title>
        <authorList>
            <consortium name="The Broad Institute Genomics Platform"/>
            <consortium name="The Broad Institute Genome Sequencing Center for Infectious Disease"/>
            <person name="Wu L."/>
            <person name="Ma J."/>
        </authorList>
    </citation>
    <scope>NUCLEOTIDE SEQUENCE [LARGE SCALE GENOMIC DNA]</scope>
    <source>
        <strain evidence="2">JCM 17326</strain>
    </source>
</reference>
<sequence length="59" mass="6419">MAYWRAMILLASADGDTVPLIARLVHADENAVRDVIHISTRIGLACLDPQERRPPAPAA</sequence>
<accession>A0ABP6V356</accession>
<protein>
    <submittedName>
        <fullName evidence="1">Uncharacterized protein</fullName>
    </submittedName>
</protein>